<dbReference type="PANTHER" id="PTHR31915:SF6">
    <property type="entry name" value="SKICH DOMAIN-CONTAINING PROTEIN"/>
    <property type="match status" value="1"/>
</dbReference>
<gene>
    <name evidence="4" type="ORF">GO988_15585</name>
</gene>
<sequence>MADTTSEQRKIEILLNAAQANASIKDMGAAVGLLKNQLSKMSEDDPRREQMKKDFQELKARVKAASDEINGFVKSEQQLREENEQLVASQAATVAAGQKQTASYREIKEAAGLLGQQLEELSADDPGRDQLIADYQELKTRMGEAKEAFEHTAKSAEQLRLEQEQLAESNRQLVATGQQAGASLTDMKSAAGLLEKQLHEMSTDDPGRAAMIRDFQLLQQRIGAAKDEVNTYVKTEEELRIETEKLNQENAQVVLNGKKVSASFNEMDQAGKLLEKQLKDLSADDPGRKKLLDDYKALQDRIEGVKKEMGEAQEESSVFKEALAFAGVAVGAEAVLEGVKELGAEIVNTTKEVAELRGNINTMTGATGAELDGLTTSVLAVSRTFGKDFNEVLVAGNTLSKQMGVSQQEAMRLIQQGFLAGADAGGDFLDQVKEYAPQFKDAGFAAQDFIGHISQSATQGIFSDKGADVVKEFGLRIREQTKATTEAMQAAFGSDFTKQIFDGINNGSITVEQALQKVGKELDETKIPASQLQTVIADVFGGPGEDAGIDYLKSLKNVGKGVDDLVDKTNVYTQRQERLLNSQTELAEAQNELTKEFEGGGTVLDTLTNKSMTVLYTLLASLGATFKELFQPIEDIWAELGHLAESMGWVSEGTLTAKTAGQALGEVFRLMFIPTRLLWGVISDLVKATVEWAMHSESARNVLELIAAPVQIFYELLSNGPAYFQAFSAAAEASFGTLGRAWKRVKEGDFGGAKDEFAALGKNAGDAYREAFAAATAKKVVSSTSSVQEAGDDGPARAQGGDGLTDAARAKAAKDAEKAREAARKKLKAEQDKADQERLNSLKEWIKNEGDQLDMRNLRKAARDTQSFTDEEKRRYEQQQKIYDAATKQVDSLTGLEADYTEQVTAIVEERELQLRELQAKFNEQDEVERKKKVDEKIAMNQAESEEALARLALKLADGTLDQEHYDEAIYQAKQAARDRELALVKLKNGEESAEYKKLNAEKLKEEAAHTTKTKALNDDLSRFKKGLGNVEKVLNNEGVVALEESLGKQTVLYKAFKLARKVDALANIGVALWEEVQEYWKTASKMGPIAGPIYGVGMSGLAVLRAGTAAAKINGYAKGGATGDGVQMQRPGGGGSMWDVVKQATGLGIASNGKLMDEQGLEIAGVVHKNEYVIPAWMRQDPQVLQVEDWLETRRQRGYAQGGPTTEGDRQGRAAGDVLASDDASGGNQQLVQVLASLDQRLRLVEDWPTQLEVVLDLLGLERDQEKLKKVRTSSAIRSK</sequence>
<evidence type="ECO:0000259" key="3">
    <source>
        <dbReference type="Pfam" id="PF10145"/>
    </source>
</evidence>
<accession>A0A7K1TH67</accession>
<feature type="region of interest" description="Disordered" evidence="2">
    <location>
        <begin position="783"/>
        <end position="835"/>
    </location>
</feature>
<evidence type="ECO:0000256" key="2">
    <source>
        <dbReference type="SAM" id="MobiDB-lite"/>
    </source>
</evidence>
<dbReference type="PANTHER" id="PTHR31915">
    <property type="entry name" value="SKICH DOMAIN-CONTAINING PROTEIN"/>
    <property type="match status" value="1"/>
</dbReference>
<feature type="compositionally biased region" description="Basic and acidic residues" evidence="2">
    <location>
        <begin position="808"/>
        <end position="835"/>
    </location>
</feature>
<evidence type="ECO:0000313" key="5">
    <source>
        <dbReference type="Proteomes" id="UP000441336"/>
    </source>
</evidence>
<dbReference type="Proteomes" id="UP000441336">
    <property type="component" value="Unassembled WGS sequence"/>
</dbReference>
<keyword evidence="1" id="KW-0175">Coiled coil</keyword>
<dbReference type="InterPro" id="IPR051002">
    <property type="entry name" value="UBA_autophagy_assoc_protein"/>
</dbReference>
<dbReference type="Pfam" id="PF10145">
    <property type="entry name" value="PhageMin_Tail"/>
    <property type="match status" value="1"/>
</dbReference>
<dbReference type="RefSeq" id="WP_157567079.1">
    <property type="nucleotide sequence ID" value="NZ_WQKZ01000003.1"/>
</dbReference>
<protein>
    <recommendedName>
        <fullName evidence="3">Phage tail tape measure protein domain-containing protein</fullName>
    </recommendedName>
</protein>
<dbReference type="InterPro" id="IPR010090">
    <property type="entry name" value="Phage_tape_meas"/>
</dbReference>
<organism evidence="4 5">
    <name type="scientific">Hymenobacter ginkgonis</name>
    <dbReference type="NCBI Taxonomy" id="2682976"/>
    <lineage>
        <taxon>Bacteria</taxon>
        <taxon>Pseudomonadati</taxon>
        <taxon>Bacteroidota</taxon>
        <taxon>Cytophagia</taxon>
        <taxon>Cytophagales</taxon>
        <taxon>Hymenobacteraceae</taxon>
        <taxon>Hymenobacter</taxon>
    </lineage>
</organism>
<feature type="coiled-coil region" evidence="1">
    <location>
        <begin position="288"/>
        <end position="315"/>
    </location>
</feature>
<comment type="caution">
    <text evidence="4">The sequence shown here is derived from an EMBL/GenBank/DDBJ whole genome shotgun (WGS) entry which is preliminary data.</text>
</comment>
<evidence type="ECO:0000313" key="4">
    <source>
        <dbReference type="EMBL" id="MVN77755.1"/>
    </source>
</evidence>
<evidence type="ECO:0000256" key="1">
    <source>
        <dbReference type="SAM" id="Coils"/>
    </source>
</evidence>
<reference evidence="4 5" key="1">
    <citation type="submission" date="2019-12" db="EMBL/GenBank/DDBJ databases">
        <title>Hymenobacter sp. HMF4947 Genome sequencing and assembly.</title>
        <authorList>
            <person name="Kang H."/>
            <person name="Cha I."/>
            <person name="Kim H."/>
            <person name="Joh K."/>
        </authorList>
    </citation>
    <scope>NUCLEOTIDE SEQUENCE [LARGE SCALE GENOMIC DNA]</scope>
    <source>
        <strain evidence="4 5">HMF4947</strain>
    </source>
</reference>
<keyword evidence="5" id="KW-1185">Reference proteome</keyword>
<feature type="domain" description="Phage tail tape measure protein" evidence="3">
    <location>
        <begin position="339"/>
        <end position="541"/>
    </location>
</feature>
<name>A0A7K1TH67_9BACT</name>
<proteinExistence type="predicted"/>
<feature type="coiled-coil region" evidence="1">
    <location>
        <begin position="128"/>
        <end position="176"/>
    </location>
</feature>
<dbReference type="EMBL" id="WQKZ01000003">
    <property type="protein sequence ID" value="MVN77755.1"/>
    <property type="molecule type" value="Genomic_DNA"/>
</dbReference>